<proteinExistence type="predicted"/>
<evidence type="ECO:0000313" key="4">
    <source>
        <dbReference type="EMBL" id="ONG37662.1"/>
    </source>
</evidence>
<dbReference type="EMBL" id="MLCN01000047">
    <property type="protein sequence ID" value="ONG37662.1"/>
    <property type="molecule type" value="Genomic_DNA"/>
</dbReference>
<dbReference type="STRING" id="1907941.BKE30_13945"/>
<keyword evidence="3" id="KW-0732">Signal</keyword>
<evidence type="ECO:0000256" key="2">
    <source>
        <dbReference type="SAM" id="MobiDB-lite"/>
    </source>
</evidence>
<keyword evidence="1" id="KW-0175">Coiled coil</keyword>
<evidence type="ECO:0000256" key="3">
    <source>
        <dbReference type="SAM" id="SignalP"/>
    </source>
</evidence>
<organism evidence="4 5">
    <name type="scientific">Alkanindiges hydrocarboniclasticus</name>
    <dbReference type="NCBI Taxonomy" id="1907941"/>
    <lineage>
        <taxon>Bacteria</taxon>
        <taxon>Pseudomonadati</taxon>
        <taxon>Pseudomonadota</taxon>
        <taxon>Gammaproteobacteria</taxon>
        <taxon>Moraxellales</taxon>
        <taxon>Moraxellaceae</taxon>
        <taxon>Alkanindiges</taxon>
    </lineage>
</organism>
<keyword evidence="5" id="KW-1185">Reference proteome</keyword>
<feature type="signal peptide" evidence="3">
    <location>
        <begin position="1"/>
        <end position="20"/>
    </location>
</feature>
<comment type="caution">
    <text evidence="4">The sequence shown here is derived from an EMBL/GenBank/DDBJ whole genome shotgun (WGS) entry which is preliminary data.</text>
</comment>
<dbReference type="AlphaFoldDB" id="A0A1S8CT19"/>
<gene>
    <name evidence="4" type="ORF">BKE30_13945</name>
</gene>
<feature type="chain" id="PRO_5012119745" evidence="3">
    <location>
        <begin position="21"/>
        <end position="124"/>
    </location>
</feature>
<feature type="region of interest" description="Disordered" evidence="2">
    <location>
        <begin position="85"/>
        <end position="124"/>
    </location>
</feature>
<evidence type="ECO:0000256" key="1">
    <source>
        <dbReference type="SAM" id="Coils"/>
    </source>
</evidence>
<name>A0A1S8CT19_9GAMM</name>
<feature type="coiled-coil region" evidence="1">
    <location>
        <begin position="31"/>
        <end position="70"/>
    </location>
</feature>
<protein>
    <submittedName>
        <fullName evidence="4">Uncharacterized protein</fullName>
    </submittedName>
</protein>
<sequence>MIKGISPVVLLILVTGLVQAAPAYQLAATDIARMQQSINQQVERLDDKDRDHYERRFTALEKRRANMNAQSLANKQAISNVQELGKKMGTNRPSSTAYEYGKQMGTKALSQSQINGSKDRMENF</sequence>
<dbReference type="RefSeq" id="WP_076879200.1">
    <property type="nucleotide sequence ID" value="NZ_MLCN01000047.1"/>
</dbReference>
<reference evidence="4 5" key="1">
    <citation type="submission" date="2016-10" db="EMBL/GenBank/DDBJ databases">
        <title>Draft Genome sequence of Alkanindiges sp. strain H1.</title>
        <authorList>
            <person name="Subhash Y."/>
            <person name="Lee S."/>
        </authorList>
    </citation>
    <scope>NUCLEOTIDE SEQUENCE [LARGE SCALE GENOMIC DNA]</scope>
    <source>
        <strain evidence="4 5">H1</strain>
    </source>
</reference>
<accession>A0A1S8CT19</accession>
<dbReference type="Proteomes" id="UP000192132">
    <property type="component" value="Unassembled WGS sequence"/>
</dbReference>
<evidence type="ECO:0000313" key="5">
    <source>
        <dbReference type="Proteomes" id="UP000192132"/>
    </source>
</evidence>